<dbReference type="InterPro" id="IPR006380">
    <property type="entry name" value="SPP-like_dom"/>
</dbReference>
<feature type="domain" description="Sucrose phosphatase-like" evidence="7">
    <location>
        <begin position="3"/>
        <end position="260"/>
    </location>
</feature>
<dbReference type="InterPro" id="IPR006379">
    <property type="entry name" value="HAD-SF_hydro_IIB"/>
</dbReference>
<reference evidence="8 9" key="1">
    <citation type="journal article" date="2021" name="Int. J. Syst. Evol. Microbiol.">
        <title>Amazonocrinis nigriterrae gen. nov., sp. nov., Atlanticothrix silvestris gen. nov., sp. nov. and Dendronalium phyllosphericum gen. nov., sp. nov., nostocacean cyanobacteria from Brazilian environments.</title>
        <authorList>
            <person name="Alvarenga D.O."/>
            <person name="Andreote A.P.D."/>
            <person name="Branco L.H.Z."/>
            <person name="Delbaje E."/>
            <person name="Cruz R.B."/>
            <person name="Varani A.M."/>
            <person name="Fiore M.F."/>
        </authorList>
    </citation>
    <scope>NUCLEOTIDE SEQUENCE [LARGE SCALE GENOMIC DNA]</scope>
    <source>
        <strain evidence="8 9">CENA67</strain>
    </source>
</reference>
<dbReference type="NCBIfam" id="TIGR01482">
    <property type="entry name" value="SPP-subfamily"/>
    <property type="match status" value="1"/>
</dbReference>
<accession>A0A8J7LAQ7</accession>
<evidence type="ECO:0000256" key="1">
    <source>
        <dbReference type="ARBA" id="ARBA00001946"/>
    </source>
</evidence>
<sequence length="265" mass="30225">MKHFLFVSDLDHTLVGEGDEALKGLYELNQELERHRQEYGTKIVYATGRSLTLYKQLALEKSLLEPDALITSVGTEVYLDQYYDAPDSQWSTKLSDGWNRELIADFIDANFPNELIPQQESEQRPFKVSYLIKEEAAKEILDELKFLLEKQNLKFKITHSSSASTKQNSLDVDILPLNADKGLAVKYIQQRWGFSAEKTVVCGDSGNDISLFSVGEERGILVGNARPELLAWYDNNKTEYRYYARGRAANGIIEGLRHFQFISVN</sequence>
<keyword evidence="9" id="KW-1185">Reference proteome</keyword>
<comment type="pathway">
    <text evidence="2">Glycan biosynthesis; sucrose biosynthesis; sucrose from D-fructose 6-phosphate and UDP-alpha-D-glucose: step 2/2.</text>
</comment>
<evidence type="ECO:0000313" key="8">
    <source>
        <dbReference type="EMBL" id="MBH8562926.1"/>
    </source>
</evidence>
<dbReference type="RefSeq" id="WP_198124825.1">
    <property type="nucleotide sequence ID" value="NZ_JAECZC010000017.1"/>
</dbReference>
<dbReference type="Proteomes" id="UP000632766">
    <property type="component" value="Unassembled WGS sequence"/>
</dbReference>
<comment type="catalytic activity">
    <reaction evidence="6">
        <text>sucrose 6(F)-phosphate + H2O = sucrose + phosphate</text>
        <dbReference type="Rhea" id="RHEA:19289"/>
        <dbReference type="ChEBI" id="CHEBI:15377"/>
        <dbReference type="ChEBI" id="CHEBI:17992"/>
        <dbReference type="ChEBI" id="CHEBI:43474"/>
        <dbReference type="ChEBI" id="CHEBI:57723"/>
        <dbReference type="EC" id="3.1.3.24"/>
    </reaction>
</comment>
<comment type="similarity">
    <text evidence="3">Belongs to the sucrose phosphatase family.</text>
</comment>
<dbReference type="GO" id="GO:0000287">
    <property type="term" value="F:magnesium ion binding"/>
    <property type="evidence" value="ECO:0007669"/>
    <property type="project" value="InterPro"/>
</dbReference>
<dbReference type="InterPro" id="IPR036412">
    <property type="entry name" value="HAD-like_sf"/>
</dbReference>
<comment type="caution">
    <text evidence="8">The sequence shown here is derived from an EMBL/GenBank/DDBJ whole genome shotgun (WGS) entry which is preliminary data.</text>
</comment>
<evidence type="ECO:0000256" key="4">
    <source>
        <dbReference type="ARBA" id="ARBA00013112"/>
    </source>
</evidence>
<dbReference type="GO" id="GO:0005986">
    <property type="term" value="P:sucrose biosynthetic process"/>
    <property type="evidence" value="ECO:0007669"/>
    <property type="project" value="UniProtKB-UniPathway"/>
</dbReference>
<organism evidence="8 9">
    <name type="scientific">Amazonocrinis nigriterrae CENA67</name>
    <dbReference type="NCBI Taxonomy" id="2794033"/>
    <lineage>
        <taxon>Bacteria</taxon>
        <taxon>Bacillati</taxon>
        <taxon>Cyanobacteriota</taxon>
        <taxon>Cyanophyceae</taxon>
        <taxon>Nostocales</taxon>
        <taxon>Nostocaceae</taxon>
        <taxon>Amazonocrinis</taxon>
        <taxon>Amazonocrinis nigriterrae</taxon>
    </lineage>
</organism>
<dbReference type="Gene3D" id="3.40.50.1000">
    <property type="entry name" value="HAD superfamily/HAD-like"/>
    <property type="match status" value="1"/>
</dbReference>
<proteinExistence type="inferred from homology"/>
<dbReference type="SFLD" id="SFLDG01141">
    <property type="entry name" value="C2.B.1:_Sucrose_Phosphatase_Li"/>
    <property type="match status" value="1"/>
</dbReference>
<dbReference type="InterPro" id="IPR051518">
    <property type="entry name" value="Sucrose_Phosphatase"/>
</dbReference>
<dbReference type="UniPathway" id="UPA00371">
    <property type="reaction ID" value="UER00546"/>
</dbReference>
<keyword evidence="5 8" id="KW-0378">Hydrolase</keyword>
<name>A0A8J7LAQ7_9NOST</name>
<dbReference type="GO" id="GO:0050307">
    <property type="term" value="F:sucrose-phosphate phosphatase activity"/>
    <property type="evidence" value="ECO:0007669"/>
    <property type="project" value="UniProtKB-EC"/>
</dbReference>
<protein>
    <recommendedName>
        <fullName evidence="4">sucrose-phosphate phosphatase</fullName>
        <ecNumber evidence="4">3.1.3.24</ecNumber>
    </recommendedName>
</protein>
<dbReference type="PANTHER" id="PTHR46521">
    <property type="entry name" value="SUCROSE-PHOSPHATASE 2-RELATED"/>
    <property type="match status" value="1"/>
</dbReference>
<dbReference type="SFLD" id="SFLDG01140">
    <property type="entry name" value="C2.B:_Phosphomannomutase_and_P"/>
    <property type="match status" value="1"/>
</dbReference>
<dbReference type="AlphaFoldDB" id="A0A8J7LAQ7"/>
<dbReference type="EC" id="3.1.3.24" evidence="4"/>
<dbReference type="NCBIfam" id="TIGR01485">
    <property type="entry name" value="SPP_plant-cyano"/>
    <property type="match status" value="1"/>
</dbReference>
<evidence type="ECO:0000256" key="2">
    <source>
        <dbReference type="ARBA" id="ARBA00005070"/>
    </source>
</evidence>
<evidence type="ECO:0000256" key="5">
    <source>
        <dbReference type="ARBA" id="ARBA00022801"/>
    </source>
</evidence>
<dbReference type="InterPro" id="IPR023214">
    <property type="entry name" value="HAD_sf"/>
</dbReference>
<evidence type="ECO:0000256" key="3">
    <source>
        <dbReference type="ARBA" id="ARBA00007211"/>
    </source>
</evidence>
<comment type="cofactor">
    <cofactor evidence="1">
        <name>Mg(2+)</name>
        <dbReference type="ChEBI" id="CHEBI:18420"/>
    </cofactor>
</comment>
<gene>
    <name evidence="8" type="ORF">I8748_12165</name>
</gene>
<evidence type="ECO:0000256" key="6">
    <source>
        <dbReference type="ARBA" id="ARBA00048036"/>
    </source>
</evidence>
<dbReference type="Gene3D" id="3.90.1070.10">
    <property type="match status" value="1"/>
</dbReference>
<dbReference type="SUPFAM" id="SSF56784">
    <property type="entry name" value="HAD-like"/>
    <property type="match status" value="1"/>
</dbReference>
<dbReference type="Pfam" id="PF05116">
    <property type="entry name" value="S6PP"/>
    <property type="match status" value="1"/>
</dbReference>
<evidence type="ECO:0000313" key="9">
    <source>
        <dbReference type="Proteomes" id="UP000632766"/>
    </source>
</evidence>
<dbReference type="SFLD" id="SFLDS00003">
    <property type="entry name" value="Haloacid_Dehalogenase"/>
    <property type="match status" value="1"/>
</dbReference>
<dbReference type="PANTHER" id="PTHR46521:SF4">
    <property type="entry name" value="SUCROSE-PHOSPHATASE 2-RELATED"/>
    <property type="match status" value="1"/>
</dbReference>
<evidence type="ECO:0000259" key="7">
    <source>
        <dbReference type="Pfam" id="PF05116"/>
    </source>
</evidence>
<dbReference type="EMBL" id="JAECZC010000017">
    <property type="protein sequence ID" value="MBH8562926.1"/>
    <property type="molecule type" value="Genomic_DNA"/>
</dbReference>
<dbReference type="NCBIfam" id="TIGR01484">
    <property type="entry name" value="HAD-SF-IIB"/>
    <property type="match status" value="1"/>
</dbReference>
<dbReference type="InterPro" id="IPR012847">
    <property type="entry name" value="Sucrose_phosphatase_pln/cyn"/>
</dbReference>